<dbReference type="STRING" id="57577.A0A2K3K799"/>
<dbReference type="PANTHER" id="PTHR11985">
    <property type="entry name" value="GLYCEROL-3-PHOSPHATE DEHYDROGENASE"/>
    <property type="match status" value="1"/>
</dbReference>
<organism evidence="12 13">
    <name type="scientific">Trifolium pratense</name>
    <name type="common">Red clover</name>
    <dbReference type="NCBI Taxonomy" id="57577"/>
    <lineage>
        <taxon>Eukaryota</taxon>
        <taxon>Viridiplantae</taxon>
        <taxon>Streptophyta</taxon>
        <taxon>Embryophyta</taxon>
        <taxon>Tracheophyta</taxon>
        <taxon>Spermatophyta</taxon>
        <taxon>Magnoliopsida</taxon>
        <taxon>eudicotyledons</taxon>
        <taxon>Gunneridae</taxon>
        <taxon>Pentapetalae</taxon>
        <taxon>rosids</taxon>
        <taxon>fabids</taxon>
        <taxon>Fabales</taxon>
        <taxon>Fabaceae</taxon>
        <taxon>Papilionoideae</taxon>
        <taxon>50 kb inversion clade</taxon>
        <taxon>NPAAA clade</taxon>
        <taxon>Hologalegina</taxon>
        <taxon>IRL clade</taxon>
        <taxon>Trifolieae</taxon>
        <taxon>Trifolium</taxon>
    </lineage>
</organism>
<keyword evidence="9" id="KW-0560">Oxidoreductase</keyword>
<evidence type="ECO:0000256" key="9">
    <source>
        <dbReference type="ARBA" id="ARBA00023002"/>
    </source>
</evidence>
<evidence type="ECO:0000256" key="8">
    <source>
        <dbReference type="ARBA" id="ARBA00022946"/>
    </source>
</evidence>
<evidence type="ECO:0000256" key="1">
    <source>
        <dbReference type="ARBA" id="ARBA00001974"/>
    </source>
</evidence>
<dbReference type="AlphaFoldDB" id="A0A2K3K799"/>
<dbReference type="EC" id="1.1.5.3" evidence="5"/>
<evidence type="ECO:0000256" key="6">
    <source>
        <dbReference type="ARBA" id="ARBA00022630"/>
    </source>
</evidence>
<dbReference type="GO" id="GO:0005739">
    <property type="term" value="C:mitochondrion"/>
    <property type="evidence" value="ECO:0007669"/>
    <property type="project" value="UniProtKB-SubCell"/>
</dbReference>
<keyword evidence="10" id="KW-0496">Mitochondrion</keyword>
<comment type="subcellular location">
    <subcellularLocation>
        <location evidence="2">Mitochondrion</location>
    </subcellularLocation>
</comment>
<evidence type="ECO:0000259" key="11">
    <source>
        <dbReference type="Pfam" id="PF16901"/>
    </source>
</evidence>
<evidence type="ECO:0000256" key="10">
    <source>
        <dbReference type="ARBA" id="ARBA00023128"/>
    </source>
</evidence>
<dbReference type="InterPro" id="IPR031656">
    <property type="entry name" value="DAO_C"/>
</dbReference>
<dbReference type="InterPro" id="IPR038299">
    <property type="entry name" value="DAO_C_sf"/>
</dbReference>
<evidence type="ECO:0000313" key="13">
    <source>
        <dbReference type="Proteomes" id="UP000236291"/>
    </source>
</evidence>
<dbReference type="InterPro" id="IPR000447">
    <property type="entry name" value="G3P_DH_FAD-dep"/>
</dbReference>
<feature type="domain" description="Alpha-glycerophosphate oxidase C-terminal" evidence="11">
    <location>
        <begin position="14"/>
        <end position="87"/>
    </location>
</feature>
<dbReference type="EMBL" id="ASHM01146133">
    <property type="protein sequence ID" value="PNX62168.1"/>
    <property type="molecule type" value="Genomic_DNA"/>
</dbReference>
<comment type="similarity">
    <text evidence="4">Belongs to the FAD-dependent glycerol-3-phosphate dehydrogenase family.</text>
</comment>
<reference evidence="12 13" key="1">
    <citation type="journal article" date="2014" name="Am. J. Bot.">
        <title>Genome assembly and annotation for red clover (Trifolium pratense; Fabaceae).</title>
        <authorList>
            <person name="Istvanek J."/>
            <person name="Jaros M."/>
            <person name="Krenek A."/>
            <person name="Repkova J."/>
        </authorList>
    </citation>
    <scope>NUCLEOTIDE SEQUENCE [LARGE SCALE GENOMIC DNA]</scope>
    <source>
        <strain evidence="13">cv. Tatra</strain>
        <tissue evidence="12">Young leaves</tissue>
    </source>
</reference>
<sequence>MKSTHGGKVVPAVMDSAAARHLSCAYGTLAQRVAAIAQNENLGKRLVHGYPYLEAEVAYCARNEYCESAIDFIARRTRLAFLETDAA</sequence>
<name>A0A2K3K799_TRIPR</name>
<dbReference type="GO" id="GO:0006072">
    <property type="term" value="P:glycerol-3-phosphate metabolic process"/>
    <property type="evidence" value="ECO:0007669"/>
    <property type="project" value="InterPro"/>
</dbReference>
<keyword evidence="8" id="KW-0809">Transit peptide</keyword>
<reference evidence="12 13" key="2">
    <citation type="journal article" date="2017" name="Front. Plant Sci.">
        <title>Gene Classification and Mining of Molecular Markers Useful in Red Clover (Trifolium pratense) Breeding.</title>
        <authorList>
            <person name="Istvanek J."/>
            <person name="Dluhosova J."/>
            <person name="Dluhos P."/>
            <person name="Patkova L."/>
            <person name="Nedelnik J."/>
            <person name="Repkova J."/>
        </authorList>
    </citation>
    <scope>NUCLEOTIDE SEQUENCE [LARGE SCALE GENOMIC DNA]</scope>
    <source>
        <strain evidence="13">cv. Tatra</strain>
        <tissue evidence="12">Young leaves</tissue>
    </source>
</reference>
<protein>
    <recommendedName>
        <fullName evidence="5">glycerol-3-phosphate dehydrogenase</fullName>
        <ecNumber evidence="5">1.1.5.3</ecNumber>
    </recommendedName>
</protein>
<evidence type="ECO:0000256" key="3">
    <source>
        <dbReference type="ARBA" id="ARBA00005157"/>
    </source>
</evidence>
<evidence type="ECO:0000256" key="7">
    <source>
        <dbReference type="ARBA" id="ARBA00022827"/>
    </source>
</evidence>
<proteinExistence type="inferred from homology"/>
<keyword evidence="7" id="KW-0274">FAD</keyword>
<keyword evidence="6" id="KW-0285">Flavoprotein</keyword>
<evidence type="ECO:0000256" key="4">
    <source>
        <dbReference type="ARBA" id="ARBA00007330"/>
    </source>
</evidence>
<accession>A0A2K3K799</accession>
<evidence type="ECO:0000256" key="5">
    <source>
        <dbReference type="ARBA" id="ARBA00013029"/>
    </source>
</evidence>
<evidence type="ECO:0000313" key="12">
    <source>
        <dbReference type="EMBL" id="PNX62168.1"/>
    </source>
</evidence>
<dbReference type="Proteomes" id="UP000236291">
    <property type="component" value="Unassembled WGS sequence"/>
</dbReference>
<feature type="non-terminal residue" evidence="12">
    <location>
        <position position="87"/>
    </location>
</feature>
<evidence type="ECO:0000256" key="2">
    <source>
        <dbReference type="ARBA" id="ARBA00004173"/>
    </source>
</evidence>
<gene>
    <name evidence="12" type="ORF">L195_g061023</name>
</gene>
<dbReference type="GO" id="GO:0004368">
    <property type="term" value="F:glycerol-3-phosphate dehydrogenase (quinone) activity"/>
    <property type="evidence" value="ECO:0007669"/>
    <property type="project" value="UniProtKB-EC"/>
</dbReference>
<dbReference type="Pfam" id="PF16901">
    <property type="entry name" value="DAO_C"/>
    <property type="match status" value="1"/>
</dbReference>
<comment type="caution">
    <text evidence="12">The sequence shown here is derived from an EMBL/GenBank/DDBJ whole genome shotgun (WGS) entry which is preliminary data.</text>
</comment>
<dbReference type="Gene3D" id="1.10.8.870">
    <property type="entry name" value="Alpha-glycerophosphate oxidase, cap domain"/>
    <property type="match status" value="1"/>
</dbReference>
<comment type="pathway">
    <text evidence="3">Polyol metabolism; glycerol degradation via glycerol kinase pathway; glycerone phosphate from sn-glycerol 3-phosphate (anaerobic route): step 1/1.</text>
</comment>
<dbReference type="PANTHER" id="PTHR11985:SF26">
    <property type="entry name" value="GLYCEROL-3-PHOSPHATE DEHYDROGENASE"/>
    <property type="match status" value="1"/>
</dbReference>
<dbReference type="FunFam" id="1.10.8.870:FF:000004">
    <property type="entry name" value="Glycerol-3-phosphate dehydrogenase"/>
    <property type="match status" value="1"/>
</dbReference>
<comment type="cofactor">
    <cofactor evidence="1">
        <name>FAD</name>
        <dbReference type="ChEBI" id="CHEBI:57692"/>
    </cofactor>
</comment>
<dbReference type="ExpressionAtlas" id="A0A2K3K799">
    <property type="expression patterns" value="baseline"/>
</dbReference>